<proteinExistence type="predicted"/>
<reference evidence="1 2" key="1">
    <citation type="journal article" date="2013" name="J. Microbiol.">
        <title>Lysinibacillus chungkukjangi sp. nov., isolated from Chungkukjang, Korean fermented soybean food.</title>
        <authorList>
            <person name="Kim S.J."/>
            <person name="Jang Y.H."/>
            <person name="Hamada M."/>
            <person name="Ahn J.H."/>
            <person name="Weon H.Y."/>
            <person name="Suzuki K."/>
            <person name="Whang K.S."/>
            <person name="Kwon S.W."/>
        </authorList>
    </citation>
    <scope>NUCLEOTIDE SEQUENCE [LARGE SCALE GENOMIC DNA]</scope>
    <source>
        <strain evidence="1 2">MCCC 1A12701</strain>
    </source>
</reference>
<organism evidence="1 2">
    <name type="scientific">Lysinibacillus composti</name>
    <dbReference type="NCBI Taxonomy" id="720633"/>
    <lineage>
        <taxon>Bacteria</taxon>
        <taxon>Bacillati</taxon>
        <taxon>Bacillota</taxon>
        <taxon>Bacilli</taxon>
        <taxon>Bacillales</taxon>
        <taxon>Bacillaceae</taxon>
        <taxon>Lysinibacillus</taxon>
    </lineage>
</organism>
<accession>A0A3N9UIQ3</accession>
<gene>
    <name evidence="1" type="ORF">EBB45_04765</name>
</gene>
<dbReference type="Proteomes" id="UP000274033">
    <property type="component" value="Unassembled WGS sequence"/>
</dbReference>
<evidence type="ECO:0000313" key="2">
    <source>
        <dbReference type="Proteomes" id="UP000274033"/>
    </source>
</evidence>
<evidence type="ECO:0000313" key="1">
    <source>
        <dbReference type="EMBL" id="RQW75933.1"/>
    </source>
</evidence>
<dbReference type="EMBL" id="RRCT01000002">
    <property type="protein sequence ID" value="RQW75933.1"/>
    <property type="molecule type" value="Genomic_DNA"/>
</dbReference>
<name>A0A3N9UIQ3_9BACI</name>
<sequence length="91" mass="10426">MKNKCFADGCTNETTTEFCRECLANGGMKPLKQKSKWQSLNGKRLKVYVTDNNTVIGIDEETDAAYVLHQETPMLLRTIDIPERPTKRGWF</sequence>
<dbReference type="OrthoDB" id="2740407at2"/>
<protein>
    <submittedName>
        <fullName evidence="1">Uncharacterized protein</fullName>
    </submittedName>
</protein>
<keyword evidence="2" id="KW-1185">Reference proteome</keyword>
<dbReference type="RefSeq" id="WP_124763170.1">
    <property type="nucleotide sequence ID" value="NZ_JAFBDY010000002.1"/>
</dbReference>
<dbReference type="AlphaFoldDB" id="A0A3N9UIQ3"/>
<comment type="caution">
    <text evidence="1">The sequence shown here is derived from an EMBL/GenBank/DDBJ whole genome shotgun (WGS) entry which is preliminary data.</text>
</comment>